<keyword evidence="6" id="KW-0456">Lyase</keyword>
<dbReference type="PANTHER" id="PTHR21022">
    <property type="entry name" value="PREPHENATE DEHYDRATASE P PROTEIN"/>
    <property type="match status" value="1"/>
</dbReference>
<dbReference type="Gene3D" id="3.30.70.260">
    <property type="match status" value="1"/>
</dbReference>
<dbReference type="Proteomes" id="UP000700596">
    <property type="component" value="Unassembled WGS sequence"/>
</dbReference>
<evidence type="ECO:0000256" key="3">
    <source>
        <dbReference type="ARBA" id="ARBA00022605"/>
    </source>
</evidence>
<dbReference type="CDD" id="cd13532">
    <property type="entry name" value="PBP2_PDT_like"/>
    <property type="match status" value="1"/>
</dbReference>
<dbReference type="OrthoDB" id="983542at2759"/>
<evidence type="ECO:0000256" key="1">
    <source>
        <dbReference type="ARBA" id="ARBA00004741"/>
    </source>
</evidence>
<comment type="pathway">
    <text evidence="1">Amino-acid biosynthesis; L-phenylalanine biosynthesis; phenylpyruvate from prephenate: step 1/1.</text>
</comment>
<dbReference type="GO" id="GO:0005737">
    <property type="term" value="C:cytoplasm"/>
    <property type="evidence" value="ECO:0007669"/>
    <property type="project" value="TreeGrafter"/>
</dbReference>
<evidence type="ECO:0000259" key="10">
    <source>
        <dbReference type="PROSITE" id="PS51671"/>
    </source>
</evidence>
<dbReference type="PROSITE" id="PS51671">
    <property type="entry name" value="ACT"/>
    <property type="match status" value="1"/>
</dbReference>
<evidence type="ECO:0000313" key="11">
    <source>
        <dbReference type="EMBL" id="KAH7122686.1"/>
    </source>
</evidence>
<dbReference type="EMBL" id="JAGMWT010000009">
    <property type="protein sequence ID" value="KAH7122686.1"/>
    <property type="molecule type" value="Genomic_DNA"/>
</dbReference>
<dbReference type="NCBIfam" id="NF008865">
    <property type="entry name" value="PRK11898.1"/>
    <property type="match status" value="1"/>
</dbReference>
<dbReference type="SUPFAM" id="SSF53850">
    <property type="entry name" value="Periplasmic binding protein-like II"/>
    <property type="match status" value="1"/>
</dbReference>
<evidence type="ECO:0000256" key="4">
    <source>
        <dbReference type="ARBA" id="ARBA00023141"/>
    </source>
</evidence>
<feature type="region of interest" description="Disordered" evidence="8">
    <location>
        <begin position="211"/>
        <end position="233"/>
    </location>
</feature>
<keyword evidence="12" id="KW-1185">Reference proteome</keyword>
<dbReference type="PROSITE" id="PS51171">
    <property type="entry name" value="PREPHENATE_DEHYDR_3"/>
    <property type="match status" value="1"/>
</dbReference>
<reference evidence="11" key="1">
    <citation type="journal article" date="2021" name="Nat. Commun.">
        <title>Genetic determinants of endophytism in the Arabidopsis root mycobiome.</title>
        <authorList>
            <person name="Mesny F."/>
            <person name="Miyauchi S."/>
            <person name="Thiergart T."/>
            <person name="Pickel B."/>
            <person name="Atanasova L."/>
            <person name="Karlsson M."/>
            <person name="Huettel B."/>
            <person name="Barry K.W."/>
            <person name="Haridas S."/>
            <person name="Chen C."/>
            <person name="Bauer D."/>
            <person name="Andreopoulos W."/>
            <person name="Pangilinan J."/>
            <person name="LaButti K."/>
            <person name="Riley R."/>
            <person name="Lipzen A."/>
            <person name="Clum A."/>
            <person name="Drula E."/>
            <person name="Henrissat B."/>
            <person name="Kohler A."/>
            <person name="Grigoriev I.V."/>
            <person name="Martin F.M."/>
            <person name="Hacquard S."/>
        </authorList>
    </citation>
    <scope>NUCLEOTIDE SEQUENCE</scope>
    <source>
        <strain evidence="11">MPI-CAGE-CH-0243</strain>
    </source>
</reference>
<dbReference type="AlphaFoldDB" id="A0A9P9IJC5"/>
<evidence type="ECO:0000256" key="5">
    <source>
        <dbReference type="ARBA" id="ARBA00023222"/>
    </source>
</evidence>
<keyword evidence="3" id="KW-0028">Amino-acid biosynthesis</keyword>
<dbReference type="InterPro" id="IPR001086">
    <property type="entry name" value="Preph_deHydtase"/>
</dbReference>
<dbReference type="InterPro" id="IPR008242">
    <property type="entry name" value="Chor_mutase/pphenate_deHydtase"/>
</dbReference>
<evidence type="ECO:0000313" key="12">
    <source>
        <dbReference type="Proteomes" id="UP000700596"/>
    </source>
</evidence>
<proteinExistence type="predicted"/>
<organism evidence="11 12">
    <name type="scientific">Dendryphion nanum</name>
    <dbReference type="NCBI Taxonomy" id="256645"/>
    <lineage>
        <taxon>Eukaryota</taxon>
        <taxon>Fungi</taxon>
        <taxon>Dikarya</taxon>
        <taxon>Ascomycota</taxon>
        <taxon>Pezizomycotina</taxon>
        <taxon>Dothideomycetes</taxon>
        <taxon>Pleosporomycetidae</taxon>
        <taxon>Pleosporales</taxon>
        <taxon>Torulaceae</taxon>
        <taxon>Dendryphion</taxon>
    </lineage>
</organism>
<dbReference type="Pfam" id="PF01842">
    <property type="entry name" value="ACT"/>
    <property type="match status" value="1"/>
</dbReference>
<feature type="domain" description="Prephenate dehydratase" evidence="9">
    <location>
        <begin position="16"/>
        <end position="210"/>
    </location>
</feature>
<dbReference type="InterPro" id="IPR045865">
    <property type="entry name" value="ACT-like_dom_sf"/>
</dbReference>
<evidence type="ECO:0000259" key="9">
    <source>
        <dbReference type="PROSITE" id="PS51171"/>
    </source>
</evidence>
<keyword evidence="5" id="KW-0584">Phenylalanine biosynthesis</keyword>
<dbReference type="GO" id="GO:0004664">
    <property type="term" value="F:prephenate dehydratase activity"/>
    <property type="evidence" value="ECO:0007669"/>
    <property type="project" value="UniProtKB-EC"/>
</dbReference>
<dbReference type="Gene3D" id="3.40.190.10">
    <property type="entry name" value="Periplasmic binding protein-like II"/>
    <property type="match status" value="2"/>
</dbReference>
<dbReference type="PANTHER" id="PTHR21022:SF19">
    <property type="entry name" value="PREPHENATE DEHYDRATASE-RELATED"/>
    <property type="match status" value="1"/>
</dbReference>
<sequence>MSVNGLRDRNGEGNTVVAFLGPEATYTHQATLSLFPSSTYTLLPQHTIADVFTSVQTGIAHRGVVPFENSTNGSVVFTLDLFADPSSTHPDILVSGEVYVSVHHCLVGHAQPTLPSTPEKGTKFPEIKKLYSHPQAWGQCTSFLNANFKGTERQDVSSTSRAAELVAQDPTRSSAAVSSALAAKMHGLEVLAPGIEDRADNTTRFFVIRKKSPHQSSAPPSPSNPPTLSTSPSTSKTLLSFTVCHTNPGALAQSLSVFARHGINLTSINTRPSGVQKWNYIFFVEIQGSRGEEGVENALRDLEGVCRGWRWLGSWGEGDDREELGWVGLGWLVGGDGKHGDYELSSIDAFAEEGSCRQ</sequence>
<comment type="caution">
    <text evidence="11">The sequence shown here is derived from an EMBL/GenBank/DDBJ whole genome shotgun (WGS) entry which is preliminary data.</text>
</comment>
<accession>A0A9P9IJC5</accession>
<gene>
    <name evidence="11" type="ORF">B0J11DRAFT_345489</name>
</gene>
<dbReference type="CDD" id="cd04905">
    <property type="entry name" value="ACT_CM-PDT"/>
    <property type="match status" value="1"/>
</dbReference>
<comment type="catalytic activity">
    <reaction evidence="7">
        <text>prephenate + H(+) = 3-phenylpyruvate + CO2 + H2O</text>
        <dbReference type="Rhea" id="RHEA:21648"/>
        <dbReference type="ChEBI" id="CHEBI:15377"/>
        <dbReference type="ChEBI" id="CHEBI:15378"/>
        <dbReference type="ChEBI" id="CHEBI:16526"/>
        <dbReference type="ChEBI" id="CHEBI:18005"/>
        <dbReference type="ChEBI" id="CHEBI:29934"/>
        <dbReference type="EC" id="4.2.1.51"/>
    </reaction>
</comment>
<name>A0A9P9IJC5_9PLEO</name>
<dbReference type="FunFam" id="3.40.190.10:FF:000034">
    <property type="entry name" value="Chorismate mutase/prephenate dehydratase"/>
    <property type="match status" value="1"/>
</dbReference>
<dbReference type="EC" id="4.2.1.51" evidence="2"/>
<dbReference type="SUPFAM" id="SSF55021">
    <property type="entry name" value="ACT-like"/>
    <property type="match status" value="1"/>
</dbReference>
<keyword evidence="4" id="KW-0057">Aromatic amino acid biosynthesis</keyword>
<evidence type="ECO:0000256" key="7">
    <source>
        <dbReference type="ARBA" id="ARBA00047848"/>
    </source>
</evidence>
<dbReference type="Pfam" id="PF00800">
    <property type="entry name" value="PDT"/>
    <property type="match status" value="1"/>
</dbReference>
<evidence type="ECO:0000256" key="2">
    <source>
        <dbReference type="ARBA" id="ARBA00013147"/>
    </source>
</evidence>
<feature type="domain" description="ACT" evidence="10">
    <location>
        <begin position="239"/>
        <end position="321"/>
    </location>
</feature>
<dbReference type="PIRSF" id="PIRSF001500">
    <property type="entry name" value="Chor_mut_pdt_Ppr"/>
    <property type="match status" value="1"/>
</dbReference>
<evidence type="ECO:0000256" key="8">
    <source>
        <dbReference type="SAM" id="MobiDB-lite"/>
    </source>
</evidence>
<dbReference type="GO" id="GO:0009094">
    <property type="term" value="P:L-phenylalanine biosynthetic process"/>
    <property type="evidence" value="ECO:0007669"/>
    <property type="project" value="UniProtKB-KW"/>
</dbReference>
<dbReference type="InterPro" id="IPR002912">
    <property type="entry name" value="ACT_dom"/>
</dbReference>
<evidence type="ECO:0000256" key="6">
    <source>
        <dbReference type="ARBA" id="ARBA00023239"/>
    </source>
</evidence>
<protein>
    <recommendedName>
        <fullName evidence="2">prephenate dehydratase</fullName>
        <ecNumber evidence="2">4.2.1.51</ecNumber>
    </recommendedName>
</protein>